<reference evidence="3 4" key="1">
    <citation type="journal article" date="2023" name="Genes (Basel)">
        <title>Chromosome-Level Genome Assembly and Circadian Gene Repertoire of the Patagonia Blennie Eleginops maclovinus-The Closest Ancestral Proxy of Antarctic Cryonotothenioids.</title>
        <authorList>
            <person name="Cheng C.C."/>
            <person name="Rivera-Colon A.G."/>
            <person name="Minhas B.F."/>
            <person name="Wilson L."/>
            <person name="Rayamajhi N."/>
            <person name="Vargas-Chacoff L."/>
            <person name="Catchen J.M."/>
        </authorList>
    </citation>
    <scope>NUCLEOTIDE SEQUENCE [LARGE SCALE GENOMIC DNA]</scope>
    <source>
        <strain evidence="3">JMC-PN-2008</strain>
    </source>
</reference>
<keyword evidence="2" id="KW-0732">Signal</keyword>
<evidence type="ECO:0000256" key="1">
    <source>
        <dbReference type="SAM" id="MobiDB-lite"/>
    </source>
</evidence>
<dbReference type="Proteomes" id="UP001346869">
    <property type="component" value="Unassembled WGS sequence"/>
</dbReference>
<gene>
    <name evidence="3" type="ORF">PBY51_020361</name>
</gene>
<organism evidence="3 4">
    <name type="scientific">Eleginops maclovinus</name>
    <name type="common">Patagonian blennie</name>
    <name type="synonym">Eleginus maclovinus</name>
    <dbReference type="NCBI Taxonomy" id="56733"/>
    <lineage>
        <taxon>Eukaryota</taxon>
        <taxon>Metazoa</taxon>
        <taxon>Chordata</taxon>
        <taxon>Craniata</taxon>
        <taxon>Vertebrata</taxon>
        <taxon>Euteleostomi</taxon>
        <taxon>Actinopterygii</taxon>
        <taxon>Neopterygii</taxon>
        <taxon>Teleostei</taxon>
        <taxon>Neoteleostei</taxon>
        <taxon>Acanthomorphata</taxon>
        <taxon>Eupercaria</taxon>
        <taxon>Perciformes</taxon>
        <taxon>Notothenioidei</taxon>
        <taxon>Eleginopidae</taxon>
        <taxon>Eleginops</taxon>
    </lineage>
</organism>
<evidence type="ECO:0000256" key="2">
    <source>
        <dbReference type="SAM" id="SignalP"/>
    </source>
</evidence>
<comment type="caution">
    <text evidence="3">The sequence shown here is derived from an EMBL/GenBank/DDBJ whole genome shotgun (WGS) entry which is preliminary data.</text>
</comment>
<accession>A0AAN7XT75</accession>
<protein>
    <submittedName>
        <fullName evidence="3">Uncharacterized protein</fullName>
    </submittedName>
</protein>
<keyword evidence="4" id="KW-1185">Reference proteome</keyword>
<evidence type="ECO:0000313" key="4">
    <source>
        <dbReference type="Proteomes" id="UP001346869"/>
    </source>
</evidence>
<feature type="compositionally biased region" description="Low complexity" evidence="1">
    <location>
        <begin position="38"/>
        <end position="51"/>
    </location>
</feature>
<dbReference type="EMBL" id="JAUZQC010000009">
    <property type="protein sequence ID" value="KAK5866149.1"/>
    <property type="molecule type" value="Genomic_DNA"/>
</dbReference>
<sequence>MLKVALVLGCLLSLVLARPSDMEHNRFARSDSSGSDEATTTTTATTTTQAGATTTPNLAAIIQLLLQLLNRN</sequence>
<name>A0AAN7XT75_ELEMC</name>
<feature type="signal peptide" evidence="2">
    <location>
        <begin position="1"/>
        <end position="17"/>
    </location>
</feature>
<evidence type="ECO:0000313" key="3">
    <source>
        <dbReference type="EMBL" id="KAK5866149.1"/>
    </source>
</evidence>
<proteinExistence type="predicted"/>
<reference evidence="3 4" key="2">
    <citation type="journal article" date="2023" name="Mol. Biol. Evol.">
        <title>Genomics of Secondarily Temperate Adaptation in the Only Non-Antarctic Icefish.</title>
        <authorList>
            <person name="Rivera-Colon A.G."/>
            <person name="Rayamajhi N."/>
            <person name="Minhas B.F."/>
            <person name="Madrigal G."/>
            <person name="Bilyk K.T."/>
            <person name="Yoon V."/>
            <person name="Hune M."/>
            <person name="Gregory S."/>
            <person name="Cheng C.H.C."/>
            <person name="Catchen J.M."/>
        </authorList>
    </citation>
    <scope>NUCLEOTIDE SEQUENCE [LARGE SCALE GENOMIC DNA]</scope>
    <source>
        <strain evidence="3">JMC-PN-2008</strain>
    </source>
</reference>
<dbReference type="AlphaFoldDB" id="A0AAN7XT75"/>
<feature type="region of interest" description="Disordered" evidence="1">
    <location>
        <begin position="25"/>
        <end position="51"/>
    </location>
</feature>
<feature type="chain" id="PRO_5042896601" evidence="2">
    <location>
        <begin position="18"/>
        <end position="72"/>
    </location>
</feature>